<feature type="non-terminal residue" evidence="1">
    <location>
        <position position="102"/>
    </location>
</feature>
<organism evidence="1 2">
    <name type="scientific">Pseudomonas yamanorum</name>
    <dbReference type="NCBI Taxonomy" id="515393"/>
    <lineage>
        <taxon>Bacteria</taxon>
        <taxon>Pseudomonadati</taxon>
        <taxon>Pseudomonadota</taxon>
        <taxon>Gammaproteobacteria</taxon>
        <taxon>Pseudomonadales</taxon>
        <taxon>Pseudomonadaceae</taxon>
        <taxon>Pseudomonas</taxon>
    </lineage>
</organism>
<evidence type="ECO:0000313" key="1">
    <source>
        <dbReference type="EMBL" id="NWE80427.1"/>
    </source>
</evidence>
<dbReference type="AlphaFoldDB" id="A0A7Y8K8Z0"/>
<protein>
    <submittedName>
        <fullName evidence="1">Chemotaxis protein</fullName>
    </submittedName>
</protein>
<reference evidence="1 2" key="1">
    <citation type="submission" date="2020-04" db="EMBL/GenBank/DDBJ databases">
        <title>Molecular characterization of pseudomonads from Agaricus bisporus reveal novel blotch 2 pathogens in Western Europe.</title>
        <authorList>
            <person name="Taparia T."/>
            <person name="Krijger M."/>
            <person name="Haynes E."/>
            <person name="Elpinstone J.G."/>
            <person name="Noble R."/>
            <person name="Van Der Wolf J."/>
        </authorList>
    </citation>
    <scope>NUCLEOTIDE SEQUENCE [LARGE SCALE GENOMIC DNA]</scope>
    <source>
        <strain evidence="1 2">IPO3781</strain>
    </source>
</reference>
<comment type="caution">
    <text evidence="1">The sequence shown here is derived from an EMBL/GenBank/DDBJ whole genome shotgun (WGS) entry which is preliminary data.</text>
</comment>
<dbReference type="PANTHER" id="PTHR32089">
    <property type="entry name" value="METHYL-ACCEPTING CHEMOTAXIS PROTEIN MCPB"/>
    <property type="match status" value="1"/>
</dbReference>
<dbReference type="SUPFAM" id="SSF58104">
    <property type="entry name" value="Methyl-accepting chemotaxis protein (MCP) signaling domain"/>
    <property type="match status" value="1"/>
</dbReference>
<dbReference type="Proteomes" id="UP000537188">
    <property type="component" value="Unassembled WGS sequence"/>
</dbReference>
<accession>A0A7Y8K8Z0</accession>
<gene>
    <name evidence="1" type="ORF">HX828_33185</name>
</gene>
<proteinExistence type="predicted"/>
<dbReference type="EMBL" id="JACARF010000153">
    <property type="protein sequence ID" value="NWE80427.1"/>
    <property type="molecule type" value="Genomic_DNA"/>
</dbReference>
<sequence>KRTSDSTGEIEQLLGTLGSKTEEVTQKMSSCLDLSRASVSSIENARDSFEGIQLSVNEIRDQNLQISAAAEEQHSVAEEINRHIQQIYDEARLVESLANAAQ</sequence>
<evidence type="ECO:0000313" key="2">
    <source>
        <dbReference type="Proteomes" id="UP000537188"/>
    </source>
</evidence>
<dbReference type="Gene3D" id="1.10.287.950">
    <property type="entry name" value="Methyl-accepting chemotaxis protein"/>
    <property type="match status" value="1"/>
</dbReference>
<feature type="non-terminal residue" evidence="1">
    <location>
        <position position="1"/>
    </location>
</feature>
<dbReference type="PANTHER" id="PTHR32089:SF112">
    <property type="entry name" value="LYSOZYME-LIKE PROTEIN-RELATED"/>
    <property type="match status" value="1"/>
</dbReference>
<name>A0A7Y8K8Z0_9PSED</name>